<evidence type="ECO:0000313" key="3">
    <source>
        <dbReference type="EMBL" id="ADX66925.1"/>
    </source>
</evidence>
<dbReference type="KEGG" id="wvi:Weevi_0203"/>
<reference evidence="3 4" key="1">
    <citation type="journal article" date="2011" name="Stand. Genomic Sci.">
        <title>Complete genome sequence of Weeksella virosa type strain (9751).</title>
        <authorList>
            <person name="Lang E."/>
            <person name="Teshima H."/>
            <person name="Lucas S."/>
            <person name="Lapidus A."/>
            <person name="Hammon N."/>
            <person name="Deshpande S."/>
            <person name="Nolan M."/>
            <person name="Cheng J.F."/>
            <person name="Pitluck S."/>
            <person name="Liolios K."/>
            <person name="Pagani I."/>
            <person name="Mikhailova N."/>
            <person name="Ivanova N."/>
            <person name="Mavromatis K."/>
            <person name="Pati A."/>
            <person name="Tapia R."/>
            <person name="Han C."/>
            <person name="Goodwin L."/>
            <person name="Chen A."/>
            <person name="Palaniappan K."/>
            <person name="Land M."/>
            <person name="Hauser L."/>
            <person name="Chang Y.J."/>
            <person name="Jeffries C.D."/>
            <person name="Brambilla E.M."/>
            <person name="Kopitz M."/>
            <person name="Rohde M."/>
            <person name="Goker M."/>
            <person name="Tindall B.J."/>
            <person name="Detter J.C."/>
            <person name="Woyke T."/>
            <person name="Bristow J."/>
            <person name="Eisen J.A."/>
            <person name="Markowitz V."/>
            <person name="Hugenholtz P."/>
            <person name="Klenk H.P."/>
            <person name="Kyrpides N.C."/>
        </authorList>
    </citation>
    <scope>NUCLEOTIDE SEQUENCE [LARGE SCALE GENOMIC DNA]</scope>
    <source>
        <strain evidence="4">ATCC 43766 / DSM 16922 / JCM 21250 / NBRC 16016 / NCTC 11634 / CL345/78</strain>
    </source>
</reference>
<protein>
    <recommendedName>
        <fullName evidence="5">DUF349 domain-containing protein</fullName>
    </recommendedName>
</protein>
<evidence type="ECO:0000256" key="2">
    <source>
        <dbReference type="SAM" id="MobiDB-lite"/>
    </source>
</evidence>
<sequence length="627" mass="75128">MITDMDNLQNADGKSPNNTNESYKSEAIQEEQNQNVIPLKDYEKFDLEILLNEARILLKNHPAQELKEHFSLIREAAKNKMALDAAEKREQFVNEGGDEIHFRYDSPLKKEFYVIYEDYKKQLSFFYKETERTEKENLEKRLEIIEELKALYQDPQENNQNLFRIFRDLKTRWHNAGRVPAAQANNVYRNYFFHLDNFYKYLDMNKELRELDMSHNLEVRQSIIKRAEELVSEENVQKALNELQYLHRLWKEEAVPVAEEFREVTWNQFKELTNKIHNRKAELNELLKKEQEDNLAKKRAIVQSINEITQNSRDNKHGDWQKAIRKVNDLREEFLKTGRVPKPHNNEIWDKFKQSTRNFNHLKNTFYKNLKSNQEDNLQQKIALIEIAKEHAESTDWNKSVKVIKQIQEDWKKVGHVPRKHSDRVWKEFKKYCNQFFDRYKKRNEAENEKLEQNLSEKKQLIETVKNYTTAGDKEKDLTWIFELEKSFNSIGKVPMKNINIANQFREEIDKKVKELAISDEEMQDFRLQAIFNKAKTGKNAHLIDNEIIHTKKEIDDLDKEIIQLDNNISFFSGTDQNSPLLKNVYKELEEKKNKRNDLNQKLRKLYQYNSEENNEKEPDNSEDNQV</sequence>
<organism evidence="3 4">
    <name type="scientific">Weeksella virosa (strain ATCC 43766 / DSM 16922 / JCM 21250 / CCUG 30538 / CDC 9751 / IAM 14551 / NBRC 16016 / NCTC 11634 / CL345/78)</name>
    <dbReference type="NCBI Taxonomy" id="865938"/>
    <lineage>
        <taxon>Bacteria</taxon>
        <taxon>Pseudomonadati</taxon>
        <taxon>Bacteroidota</taxon>
        <taxon>Flavobacteriia</taxon>
        <taxon>Flavobacteriales</taxon>
        <taxon>Weeksellaceae</taxon>
        <taxon>Weeksella</taxon>
    </lineage>
</organism>
<feature type="region of interest" description="Disordered" evidence="2">
    <location>
        <begin position="607"/>
        <end position="627"/>
    </location>
</feature>
<keyword evidence="4" id="KW-1185">Reference proteome</keyword>
<dbReference type="RefSeq" id="WP_013597317.1">
    <property type="nucleotide sequence ID" value="NC_015144.1"/>
</dbReference>
<evidence type="ECO:0000313" key="4">
    <source>
        <dbReference type="Proteomes" id="UP000008641"/>
    </source>
</evidence>
<dbReference type="Pfam" id="PF03993">
    <property type="entry name" value="DUF349"/>
    <property type="match status" value="5"/>
</dbReference>
<feature type="coiled-coil region" evidence="1">
    <location>
        <begin position="269"/>
        <end position="300"/>
    </location>
</feature>
<feature type="compositionally biased region" description="Polar residues" evidence="2">
    <location>
        <begin position="1"/>
        <end position="22"/>
    </location>
</feature>
<dbReference type="HOGENOM" id="CLU_019817_0_0_10"/>
<name>F0NXF1_WEEVC</name>
<proteinExistence type="predicted"/>
<feature type="coiled-coil region" evidence="1">
    <location>
        <begin position="437"/>
        <end position="468"/>
    </location>
</feature>
<dbReference type="SMR" id="F0NXF1"/>
<dbReference type="Proteomes" id="UP000008641">
    <property type="component" value="Chromosome"/>
</dbReference>
<reference evidence="4" key="2">
    <citation type="journal article" date="2011" name="Stand. Genomic Sci.">
        <title>Complete genome sequence of Weeksella virosa type strain (9751T).</title>
        <authorList>
            <person name="Lang E."/>
            <person name="Teshima H."/>
            <person name="Lucas S."/>
            <person name="Lapidus A."/>
            <person name="Hammon N."/>
            <person name="Deshpande S."/>
            <person name="Nolan M."/>
            <person name="Cheng J."/>
            <person name="Pitluck S."/>
            <person name="Liolios K."/>
            <person name="Pagani I."/>
            <person name="Mikhailova N."/>
            <person name="Ivanova N."/>
            <person name="Mavromatis K."/>
            <person name="Pati A."/>
            <person name="Tapia R."/>
            <person name="Han C."/>
            <person name="Goodwin L."/>
            <person name="Chen A."/>
            <person name="Palaniappan K."/>
            <person name="Land M."/>
            <person name="Hauser L."/>
            <person name="Chang Y."/>
            <person name="Jeffries C."/>
            <person name="Brambilla E."/>
            <person name="Kopitz M."/>
            <person name="Rohde M."/>
            <person name="Goker M."/>
            <person name="Tindall B."/>
            <person name="Detter J."/>
            <person name="Woyke T."/>
            <person name="Bristow J."/>
            <person name="Eisen J."/>
            <person name="Markowitz V."/>
            <person name="Hugenholtz P."/>
            <person name="Klenk H."/>
            <person name="Kyrpides N."/>
        </authorList>
    </citation>
    <scope>NUCLEOTIDE SEQUENCE [LARGE SCALE GENOMIC DNA]</scope>
    <source>
        <strain evidence="4">ATCC 43766 / DSM 16922 / JCM 21250 / NBRC 16016 / NCTC 11634 / CL345/78</strain>
    </source>
</reference>
<feature type="region of interest" description="Disordered" evidence="2">
    <location>
        <begin position="1"/>
        <end position="23"/>
    </location>
</feature>
<evidence type="ECO:0000256" key="1">
    <source>
        <dbReference type="SAM" id="Coils"/>
    </source>
</evidence>
<gene>
    <name evidence="3" type="ordered locus">Weevi_0203</name>
</gene>
<keyword evidence="1" id="KW-0175">Coiled coil</keyword>
<dbReference type="InterPro" id="IPR007139">
    <property type="entry name" value="DUF349"/>
</dbReference>
<dbReference type="OrthoDB" id="5422202at2"/>
<evidence type="ECO:0008006" key="5">
    <source>
        <dbReference type="Google" id="ProtNLM"/>
    </source>
</evidence>
<dbReference type="AlphaFoldDB" id="F0NXF1"/>
<dbReference type="eggNOG" id="COG0495">
    <property type="taxonomic scope" value="Bacteria"/>
</dbReference>
<dbReference type="STRING" id="865938.Weevi_0203"/>
<dbReference type="EMBL" id="CP002455">
    <property type="protein sequence ID" value="ADX66925.1"/>
    <property type="molecule type" value="Genomic_DNA"/>
</dbReference>
<accession>F0NXF1</accession>